<protein>
    <submittedName>
        <fullName evidence="1">GxxExxY protein</fullName>
    </submittedName>
</protein>
<comment type="caution">
    <text evidence="1">The sequence shown here is derived from an EMBL/GenBank/DDBJ whole genome shotgun (WGS) entry which is preliminary data.</text>
</comment>
<dbReference type="NCBIfam" id="TIGR04256">
    <property type="entry name" value="GxxExxY"/>
    <property type="match status" value="1"/>
</dbReference>
<name>A0A928V076_9SPHI</name>
<evidence type="ECO:0000313" key="1">
    <source>
        <dbReference type="EMBL" id="MBE8713749.1"/>
    </source>
</evidence>
<accession>A0A928V076</accession>
<evidence type="ECO:0000313" key="2">
    <source>
        <dbReference type="Proteomes" id="UP000616201"/>
    </source>
</evidence>
<dbReference type="Proteomes" id="UP000616201">
    <property type="component" value="Unassembled WGS sequence"/>
</dbReference>
<gene>
    <name evidence="1" type="ORF">C4F49_08655</name>
</gene>
<keyword evidence="2" id="KW-1185">Reference proteome</keyword>
<organism evidence="1 2">
    <name type="scientific">Sphingobacterium hungaricum</name>
    <dbReference type="NCBI Taxonomy" id="2082723"/>
    <lineage>
        <taxon>Bacteria</taxon>
        <taxon>Pseudomonadati</taxon>
        <taxon>Bacteroidota</taxon>
        <taxon>Sphingobacteriia</taxon>
        <taxon>Sphingobacteriales</taxon>
        <taxon>Sphingobacteriaceae</taxon>
        <taxon>Sphingobacterium</taxon>
    </lineage>
</organism>
<dbReference type="EMBL" id="PRDK01000005">
    <property type="protein sequence ID" value="MBE8713749.1"/>
    <property type="molecule type" value="Genomic_DNA"/>
</dbReference>
<dbReference type="RefSeq" id="WP_196933905.1">
    <property type="nucleotide sequence ID" value="NZ_MU158697.1"/>
</dbReference>
<reference evidence="1" key="1">
    <citation type="submission" date="2018-02" db="EMBL/GenBank/DDBJ databases">
        <authorList>
            <person name="Vasarhelyi B.M."/>
            <person name="Deshmukh S."/>
            <person name="Balint B."/>
            <person name="Kukolya J."/>
        </authorList>
    </citation>
    <scope>NUCLEOTIDE SEQUENCE</scope>
    <source>
        <strain evidence="1">KB22</strain>
    </source>
</reference>
<sequence length="133" mass="15466">MINTDYKYSELTSKIIKSAMEVHSYLGSGFQEVIYQRALAIEFRLSKINFDREFEMPIYYKGILIGTRRVDFLVDKLISVELKAVKALEDVHLAQGINYLEAYNLEIGLLINFGEMSLVFKRLTNKKYKPNTK</sequence>
<dbReference type="InterPro" id="IPR026350">
    <property type="entry name" value="GxxExxY"/>
</dbReference>
<dbReference type="Pfam" id="PF13366">
    <property type="entry name" value="PDDEXK_3"/>
    <property type="match status" value="1"/>
</dbReference>
<dbReference type="AlphaFoldDB" id="A0A928V076"/>
<proteinExistence type="predicted"/>